<dbReference type="Proteomes" id="UP000037425">
    <property type="component" value="Unassembled WGS sequence"/>
</dbReference>
<comment type="caution">
    <text evidence="5">The sequence shown here is derived from an EMBL/GenBank/DDBJ whole genome shotgun (WGS) entry which is preliminary data.</text>
</comment>
<reference evidence="6" key="1">
    <citation type="submission" date="2015-07" db="EMBL/GenBank/DDBJ databases">
        <title>Whole genome sequence of an Ensifer adhaerens strain isolated from a cave pool in the Wind Cave National Park.</title>
        <authorList>
            <person name="Eng W.W.H."/>
            <person name="Gan H.M."/>
            <person name="Barton H.A."/>
            <person name="Savka M.A."/>
        </authorList>
    </citation>
    <scope>NUCLEOTIDE SEQUENCE [LARGE SCALE GENOMIC DNA]</scope>
    <source>
        <strain evidence="6">SD006</strain>
    </source>
</reference>
<feature type="region of interest" description="Disordered" evidence="2">
    <location>
        <begin position="236"/>
        <end position="259"/>
    </location>
</feature>
<dbReference type="AlphaFoldDB" id="A0A0L8BZT4"/>
<dbReference type="PANTHER" id="PTHR33408">
    <property type="entry name" value="TRANSPOSASE"/>
    <property type="match status" value="1"/>
</dbReference>
<keyword evidence="1" id="KW-0175">Coiled coil</keyword>
<dbReference type="RefSeq" id="WP_053248686.1">
    <property type="nucleotide sequence ID" value="NZ_LGAP01000003.1"/>
</dbReference>
<dbReference type="OrthoDB" id="9774608at2"/>
<evidence type="ECO:0000313" key="6">
    <source>
        <dbReference type="Proteomes" id="UP000037425"/>
    </source>
</evidence>
<organism evidence="5 6">
    <name type="scientific">Ensifer adhaerens</name>
    <name type="common">Sinorhizobium morelense</name>
    <dbReference type="NCBI Taxonomy" id="106592"/>
    <lineage>
        <taxon>Bacteria</taxon>
        <taxon>Pseudomonadati</taxon>
        <taxon>Pseudomonadota</taxon>
        <taxon>Alphaproteobacteria</taxon>
        <taxon>Hyphomicrobiales</taxon>
        <taxon>Rhizobiaceae</taxon>
        <taxon>Sinorhizobium/Ensifer group</taxon>
        <taxon>Ensifer</taxon>
    </lineage>
</organism>
<evidence type="ECO:0000256" key="1">
    <source>
        <dbReference type="SAM" id="Coils"/>
    </source>
</evidence>
<dbReference type="InterPro" id="IPR047629">
    <property type="entry name" value="IS1182_transpos"/>
</dbReference>
<dbReference type="InterPro" id="IPR008490">
    <property type="entry name" value="Transposase_InsH_N"/>
</dbReference>
<dbReference type="InterPro" id="IPR025668">
    <property type="entry name" value="Tnp_DDE_dom"/>
</dbReference>
<evidence type="ECO:0000313" key="5">
    <source>
        <dbReference type="EMBL" id="KOF20227.1"/>
    </source>
</evidence>
<dbReference type="Pfam" id="PF05598">
    <property type="entry name" value="DUF772"/>
    <property type="match status" value="1"/>
</dbReference>
<feature type="compositionally biased region" description="Basic residues" evidence="2">
    <location>
        <begin position="236"/>
        <end position="245"/>
    </location>
</feature>
<dbReference type="EMBL" id="LGAP01000003">
    <property type="protein sequence ID" value="KOF20227.1"/>
    <property type="molecule type" value="Genomic_DNA"/>
</dbReference>
<feature type="compositionally biased region" description="Pro residues" evidence="2">
    <location>
        <begin position="246"/>
        <end position="255"/>
    </location>
</feature>
<accession>A0A0L8BZT4</accession>
<sequence>MRNFRQIDRDTSFLLPPSMDEWLPQRHLARFVVDVIDGLDLSAMTRSYRGSGSASYHPALLLGVVVYGYATGVFSSRKLERATYDSVAFRFIAANEHPDHDTIAAFRRRFLPQIEELFVKVLLLAREMGMLKLGTIGLDGTKIHANASRHSALSYEHAGKIEMQLKAEVAELTAMAEKADQADLADGLSIPEELARREERLARLAEARAKIEARAKERFEREQADYRAKMAARAAKAKAKGKKPGGKPPAPPVEGPRPTDQINLTDEDSRIMPVAGGAFDQCYNAQAVVTAGSMLVVATDVVQATNDKEQIEPMVGRIAALPQLLGTPDTLLADSGYFSQANVAACHTAGVEPLIAAGRQRHYPAVSGLFAEASPAPENPGHVQAMLHRLQTPEGKKLYAMRKYTPEPVFGIIKSVLGFRQFSLRGLDKVRGEWNLVTMAWNIKRMFALIPAY</sequence>
<dbReference type="NCBIfam" id="NF033551">
    <property type="entry name" value="transpos_IS1182"/>
    <property type="match status" value="1"/>
</dbReference>
<feature type="domain" description="Transposase InsH N-terminal" evidence="3">
    <location>
        <begin position="18"/>
        <end position="109"/>
    </location>
</feature>
<evidence type="ECO:0000259" key="3">
    <source>
        <dbReference type="Pfam" id="PF05598"/>
    </source>
</evidence>
<protein>
    <submittedName>
        <fullName evidence="5">Transposase</fullName>
    </submittedName>
</protein>
<dbReference type="PANTHER" id="PTHR33408:SF2">
    <property type="entry name" value="TRANSPOSASE DDE DOMAIN-CONTAINING PROTEIN"/>
    <property type="match status" value="1"/>
</dbReference>
<feature type="coiled-coil region" evidence="1">
    <location>
        <begin position="162"/>
        <end position="214"/>
    </location>
</feature>
<evidence type="ECO:0000256" key="2">
    <source>
        <dbReference type="SAM" id="MobiDB-lite"/>
    </source>
</evidence>
<dbReference type="PATRIC" id="fig|106592.7.peg.4812"/>
<gene>
    <name evidence="5" type="ORF">AC244_10200</name>
</gene>
<feature type="domain" description="Transposase DDE" evidence="4">
    <location>
        <begin position="382"/>
        <end position="446"/>
    </location>
</feature>
<evidence type="ECO:0000259" key="4">
    <source>
        <dbReference type="Pfam" id="PF13751"/>
    </source>
</evidence>
<name>A0A0L8BZT4_ENSAD</name>
<dbReference type="Pfam" id="PF13751">
    <property type="entry name" value="DDE_Tnp_1_6"/>
    <property type="match status" value="1"/>
</dbReference>
<proteinExistence type="predicted"/>